<feature type="compositionally biased region" description="Low complexity" evidence="2">
    <location>
        <begin position="769"/>
        <end position="791"/>
    </location>
</feature>
<dbReference type="SMART" id="SM00164">
    <property type="entry name" value="TBC"/>
    <property type="match status" value="1"/>
</dbReference>
<feature type="region of interest" description="Disordered" evidence="2">
    <location>
        <begin position="810"/>
        <end position="898"/>
    </location>
</feature>
<dbReference type="Proteomes" id="UP000078561">
    <property type="component" value="Unassembled WGS sequence"/>
</dbReference>
<dbReference type="GO" id="GO:0005096">
    <property type="term" value="F:GTPase activator activity"/>
    <property type="evidence" value="ECO:0007669"/>
    <property type="project" value="UniProtKB-KW"/>
</dbReference>
<dbReference type="Pfam" id="PF00566">
    <property type="entry name" value="RabGAP-TBC"/>
    <property type="match status" value="1"/>
</dbReference>
<evidence type="ECO:0000313" key="4">
    <source>
        <dbReference type="EMBL" id="SAM09005.1"/>
    </source>
</evidence>
<sequence length="923" mass="102497">MTVLQSRRQAWDVIFSDPNLSEQSLQQRGITGTVCEKGLRSVCWKVYLGYLPNLNVSTWSAIQLNERKRYTDLRRQYIEEPAELMTQKNDNLTDNNPLALNESNPWQQYFADSEIRKVIRQDVDRTFPDVDFFRSEAVQEKMTDILFIYCKIHHEVSYRQGMHELLAPFYWNIATESLDGVPSDEIDSYLSDPTNRLMVQVLDPAFVEHDAFLLFDRLMAYAKPWYEFNTTVPAKSLNRRSKSAMDLTAPDNNAQQVPQKKMSERKSHHQCPFFMCALDQLESGGGGLPKDPSSVLTPCRSAIIQALGELWDRASAFWNVMVEFVCLAMLLRLHDQLLENDYAECLTLLMRGTRISTPITLVEQAKYLQGNLSHDGALQILRQNDLRSGKEPRASLWKNDLENAALPDHTLQQHYRKPQGSNLDNITNITRGVMKSSQVRDLNKTIAGVMGTVHKNVNLFGDNVLGRGTDGQSQRRRLTVPSEFPDGIDRVAQSTNQSYSKPPASLPRSSSNSHVQRLATDMASSSSSNGGNNNSALALASIQKVNRQMGELMAQCIDILEKELFSDNSNQQKRTNTSAGATLENATIVPSNDISASAAVETSEHEAQPMENDQAAAVEDETDTIATGTTDNLLTQSDNDNSDDGTKVLDKESSGKAPPVGTSVDQKGGPDEASLTLALAGLKHIRDVLRGRQPQFDSNILDLDLTTPTPATRDTKQATKEQKPSDISKKPLPDLQVKKPSPPYVQQHYPRTTNPDSDEKTTGIDSPITATTPSPTRPVTTPTTTVKNIPTSRPKQQVTYSIEDLLSDPALQSSGSEQHSPSNNKFQWMADNDTAASTDHSSTSVLFNSTGSVRNSAPPSTTMMDDDGLPILGQHRPASRQRSSMTLNKPSAVKVADPSINHVDPLDAKNVDKRYSYEYDIYH</sequence>
<feature type="compositionally biased region" description="Low complexity" evidence="2">
    <location>
        <begin position="830"/>
        <end position="844"/>
    </location>
</feature>
<dbReference type="InParanoid" id="A0A168SVF7"/>
<feature type="region of interest" description="Disordered" evidence="2">
    <location>
        <begin position="569"/>
        <end position="615"/>
    </location>
</feature>
<keyword evidence="1" id="KW-0343">GTPase activation</keyword>
<dbReference type="STRING" id="4829.A0A168SVF7"/>
<feature type="compositionally biased region" description="Low complexity" evidence="2">
    <location>
        <begin position="523"/>
        <end position="532"/>
    </location>
</feature>
<evidence type="ECO:0000259" key="3">
    <source>
        <dbReference type="PROSITE" id="PS50086"/>
    </source>
</evidence>
<dbReference type="OrthoDB" id="27140at2759"/>
<feature type="compositionally biased region" description="Polar residues" evidence="2">
    <location>
        <begin position="569"/>
        <end position="595"/>
    </location>
</feature>
<feature type="domain" description="Rab-GAP TBC" evidence="3">
    <location>
        <begin position="34"/>
        <end position="388"/>
    </location>
</feature>
<feature type="compositionally biased region" description="Low complexity" evidence="2">
    <location>
        <begin position="701"/>
        <end position="712"/>
    </location>
</feature>
<dbReference type="AlphaFoldDB" id="A0A168SVF7"/>
<feature type="compositionally biased region" description="Basic and acidic residues" evidence="2">
    <location>
        <begin position="644"/>
        <end position="654"/>
    </location>
</feature>
<dbReference type="EMBL" id="LT554985">
    <property type="protein sequence ID" value="SAM09005.1"/>
    <property type="molecule type" value="Genomic_DNA"/>
</dbReference>
<organism evidence="4">
    <name type="scientific">Absidia glauca</name>
    <name type="common">Pin mould</name>
    <dbReference type="NCBI Taxonomy" id="4829"/>
    <lineage>
        <taxon>Eukaryota</taxon>
        <taxon>Fungi</taxon>
        <taxon>Fungi incertae sedis</taxon>
        <taxon>Mucoromycota</taxon>
        <taxon>Mucoromycotina</taxon>
        <taxon>Mucoromycetes</taxon>
        <taxon>Mucorales</taxon>
        <taxon>Cunninghamellaceae</taxon>
        <taxon>Absidia</taxon>
    </lineage>
</organism>
<dbReference type="PANTHER" id="PTHR22957">
    <property type="entry name" value="TBC1 DOMAIN FAMILY MEMBER GTPASE-ACTIVATING PROTEIN"/>
    <property type="match status" value="1"/>
</dbReference>
<feature type="compositionally biased region" description="Polar residues" evidence="2">
    <location>
        <begin position="845"/>
        <end position="863"/>
    </location>
</feature>
<reference evidence="4" key="1">
    <citation type="submission" date="2016-04" db="EMBL/GenBank/DDBJ databases">
        <authorList>
            <person name="Evans L.H."/>
            <person name="Alamgir A."/>
            <person name="Owens N."/>
            <person name="Weber N.D."/>
            <person name="Virtaneva K."/>
            <person name="Barbian K."/>
            <person name="Babar A."/>
            <person name="Rosenke K."/>
        </authorList>
    </citation>
    <scope>NUCLEOTIDE SEQUENCE [LARGE SCALE GENOMIC DNA]</scope>
    <source>
        <strain evidence="4">CBS 101.48</strain>
    </source>
</reference>
<feature type="region of interest" description="Disordered" evidence="2">
    <location>
        <begin position="462"/>
        <end position="532"/>
    </location>
</feature>
<keyword evidence="5" id="KW-1185">Reference proteome</keyword>
<accession>A0A168SVF7</accession>
<dbReference type="PANTHER" id="PTHR22957:SF337">
    <property type="entry name" value="TBC1 DOMAIN FAMILY MEMBER 5"/>
    <property type="match status" value="1"/>
</dbReference>
<feature type="compositionally biased region" description="Polar residues" evidence="2">
    <location>
        <begin position="627"/>
        <end position="639"/>
    </location>
</feature>
<evidence type="ECO:0000256" key="1">
    <source>
        <dbReference type="ARBA" id="ARBA00022468"/>
    </source>
</evidence>
<evidence type="ECO:0000256" key="2">
    <source>
        <dbReference type="SAM" id="MobiDB-lite"/>
    </source>
</evidence>
<name>A0A168SVF7_ABSGL</name>
<dbReference type="InterPro" id="IPR000195">
    <property type="entry name" value="Rab-GAP-TBC_dom"/>
</dbReference>
<feature type="region of interest" description="Disordered" evidence="2">
    <location>
        <begin position="700"/>
        <end position="797"/>
    </location>
</feature>
<feature type="region of interest" description="Disordered" evidence="2">
    <location>
        <begin position="627"/>
        <end position="670"/>
    </location>
</feature>
<dbReference type="InterPro" id="IPR035969">
    <property type="entry name" value="Rab-GAP_TBC_sf"/>
</dbReference>
<feature type="compositionally biased region" description="Polar residues" evidence="2">
    <location>
        <begin position="880"/>
        <end position="889"/>
    </location>
</feature>
<dbReference type="OMA" id="LMAKCID"/>
<dbReference type="Gene3D" id="1.10.472.80">
    <property type="entry name" value="Ypt/Rab-GAP domain of gyp1p, domain 3"/>
    <property type="match status" value="1"/>
</dbReference>
<dbReference type="PROSITE" id="PS50086">
    <property type="entry name" value="TBC_RABGAP"/>
    <property type="match status" value="1"/>
</dbReference>
<proteinExistence type="predicted"/>
<feature type="compositionally biased region" description="Polar residues" evidence="2">
    <location>
        <begin position="810"/>
        <end position="826"/>
    </location>
</feature>
<dbReference type="Gene3D" id="1.10.8.270">
    <property type="entry name" value="putative rabgap domain of human tbc1 domain family member 14 like domains"/>
    <property type="match status" value="1"/>
</dbReference>
<gene>
    <name evidence="4" type="primary">ABSGL_14679.1 scaffold 14966</name>
</gene>
<evidence type="ECO:0000313" key="5">
    <source>
        <dbReference type="Proteomes" id="UP000078561"/>
    </source>
</evidence>
<dbReference type="SUPFAM" id="SSF47923">
    <property type="entry name" value="Ypt/Rab-GAP domain of gyp1p"/>
    <property type="match status" value="2"/>
</dbReference>
<feature type="compositionally biased region" description="Basic and acidic residues" evidence="2">
    <location>
        <begin position="713"/>
        <end position="732"/>
    </location>
</feature>
<dbReference type="FunFam" id="1.10.8.270:FF:000031">
    <property type="entry name" value="TBC1 domain family member 5"/>
    <property type="match status" value="1"/>
</dbReference>
<protein>
    <recommendedName>
        <fullName evidence="3">Rab-GAP TBC domain-containing protein</fullName>
    </recommendedName>
</protein>